<evidence type="ECO:0000259" key="3">
    <source>
        <dbReference type="PROSITE" id="PS50076"/>
    </source>
</evidence>
<sequence>MRFEDYYAILGLSPDADPSAVKQAYRRLARLHHPDLHPSAESHAAMLKINEAYEVLSDPQRRKAYDGVRSRHRRAADAQTPAASDSGSTEAPDLPDDWKQGFRFDGAPTTGRKAQNFTDFFTSMFGRASKPEPQEAKPERGADEHVTLQIDARDAVEGAVRSVTVRRLSSDEQGYRAVLPRRVQVQIPKGVKPGQHIRLPGQGSAGRGGADAGDLYLEIQFKAAAPVAPSPDLHETLPLAPWEAALGSEVTAATPAGPVRVTVPPDTPHGKRLRLKGRGRAGEPAGDMLLEVQVVLPPSTLPGASAVYQTMAAALGPRFKPRPDAAG</sequence>
<dbReference type="Gene3D" id="2.60.260.20">
    <property type="entry name" value="Urease metallochaperone UreE, N-terminal domain"/>
    <property type="match status" value="2"/>
</dbReference>
<evidence type="ECO:0000256" key="2">
    <source>
        <dbReference type="SAM" id="MobiDB-lite"/>
    </source>
</evidence>
<dbReference type="InterPro" id="IPR008971">
    <property type="entry name" value="HSP40/DnaJ_pept-bd"/>
</dbReference>
<dbReference type="PRINTS" id="PR00625">
    <property type="entry name" value="JDOMAIN"/>
</dbReference>
<dbReference type="Pfam" id="PF01556">
    <property type="entry name" value="DnaJ_C"/>
    <property type="match status" value="1"/>
</dbReference>
<dbReference type="SUPFAM" id="SSF49493">
    <property type="entry name" value="HSP40/DnaJ peptide-binding domain"/>
    <property type="match status" value="2"/>
</dbReference>
<evidence type="ECO:0000313" key="4">
    <source>
        <dbReference type="EMBL" id="MDY0748677.1"/>
    </source>
</evidence>
<gene>
    <name evidence="4" type="ORF">SNE35_29535</name>
</gene>
<dbReference type="InterPro" id="IPR001623">
    <property type="entry name" value="DnaJ_domain"/>
</dbReference>
<proteinExistence type="predicted"/>
<comment type="caution">
    <text evidence="4">The sequence shown here is derived from an EMBL/GenBank/DDBJ whole genome shotgun (WGS) entry which is preliminary data.</text>
</comment>
<dbReference type="Pfam" id="PF00226">
    <property type="entry name" value="DnaJ"/>
    <property type="match status" value="1"/>
</dbReference>
<reference evidence="4 5" key="1">
    <citation type="submission" date="2023-11" db="EMBL/GenBank/DDBJ databases">
        <title>Paucibacter sp. nov., isolated from fresh soil in Korea.</title>
        <authorList>
            <person name="Le N.T.T."/>
        </authorList>
    </citation>
    <scope>NUCLEOTIDE SEQUENCE [LARGE SCALE GENOMIC DNA]</scope>
    <source>
        <strain evidence="4 5">R3-3</strain>
    </source>
</reference>
<feature type="region of interest" description="Disordered" evidence="2">
    <location>
        <begin position="63"/>
        <end position="99"/>
    </location>
</feature>
<dbReference type="PANTHER" id="PTHR43096:SF52">
    <property type="entry name" value="DNAJ HOMOLOG 1, MITOCHONDRIAL-RELATED"/>
    <property type="match status" value="1"/>
</dbReference>
<dbReference type="PANTHER" id="PTHR43096">
    <property type="entry name" value="DNAJ HOMOLOG 1, MITOCHONDRIAL-RELATED"/>
    <property type="match status" value="1"/>
</dbReference>
<feature type="domain" description="J" evidence="3">
    <location>
        <begin position="5"/>
        <end position="69"/>
    </location>
</feature>
<dbReference type="Gene3D" id="1.10.287.110">
    <property type="entry name" value="DnaJ domain"/>
    <property type="match status" value="1"/>
</dbReference>
<dbReference type="SMART" id="SM00271">
    <property type="entry name" value="DnaJ"/>
    <property type="match status" value="1"/>
</dbReference>
<evidence type="ECO:0000256" key="1">
    <source>
        <dbReference type="ARBA" id="ARBA00023186"/>
    </source>
</evidence>
<dbReference type="EMBL" id="JAXCLA010000011">
    <property type="protein sequence ID" value="MDY0748677.1"/>
    <property type="molecule type" value="Genomic_DNA"/>
</dbReference>
<dbReference type="InterPro" id="IPR036869">
    <property type="entry name" value="J_dom_sf"/>
</dbReference>
<organism evidence="4 5">
    <name type="scientific">Roseateles agri</name>
    <dbReference type="NCBI Taxonomy" id="3098619"/>
    <lineage>
        <taxon>Bacteria</taxon>
        <taxon>Pseudomonadati</taxon>
        <taxon>Pseudomonadota</taxon>
        <taxon>Betaproteobacteria</taxon>
        <taxon>Burkholderiales</taxon>
        <taxon>Sphaerotilaceae</taxon>
        <taxon>Roseateles</taxon>
    </lineage>
</organism>
<name>A0ABU5DTS7_9BURK</name>
<dbReference type="InterPro" id="IPR002939">
    <property type="entry name" value="DnaJ_C"/>
</dbReference>
<protein>
    <submittedName>
        <fullName evidence="4">DnaJ C-terminal domain-containing protein</fullName>
    </submittedName>
</protein>
<evidence type="ECO:0000313" key="5">
    <source>
        <dbReference type="Proteomes" id="UP001285263"/>
    </source>
</evidence>
<dbReference type="SUPFAM" id="SSF46565">
    <property type="entry name" value="Chaperone J-domain"/>
    <property type="match status" value="1"/>
</dbReference>
<dbReference type="RefSeq" id="WP_320426645.1">
    <property type="nucleotide sequence ID" value="NZ_JAXCLA010000011.1"/>
</dbReference>
<dbReference type="Proteomes" id="UP001285263">
    <property type="component" value="Unassembled WGS sequence"/>
</dbReference>
<dbReference type="CDD" id="cd10747">
    <property type="entry name" value="DnaJ_C"/>
    <property type="match status" value="1"/>
</dbReference>
<dbReference type="PROSITE" id="PS50076">
    <property type="entry name" value="DNAJ_2"/>
    <property type="match status" value="1"/>
</dbReference>
<keyword evidence="1" id="KW-0143">Chaperone</keyword>
<accession>A0ABU5DTS7</accession>
<keyword evidence="5" id="KW-1185">Reference proteome</keyword>
<dbReference type="CDD" id="cd06257">
    <property type="entry name" value="DnaJ"/>
    <property type="match status" value="1"/>
</dbReference>